<dbReference type="Proteomes" id="UP001165960">
    <property type="component" value="Unassembled WGS sequence"/>
</dbReference>
<evidence type="ECO:0000313" key="1">
    <source>
        <dbReference type="EMBL" id="KAJ9057002.1"/>
    </source>
</evidence>
<dbReference type="EMBL" id="QTSX02005837">
    <property type="protein sequence ID" value="KAJ9057002.1"/>
    <property type="molecule type" value="Genomic_DNA"/>
</dbReference>
<accession>A0ACC2S455</accession>
<keyword evidence="1" id="KW-0808">Transferase</keyword>
<dbReference type="EC" id="2.7.7.7" evidence="1"/>
<proteinExistence type="predicted"/>
<reference evidence="1" key="1">
    <citation type="submission" date="2022-04" db="EMBL/GenBank/DDBJ databases">
        <title>Genome of the entomopathogenic fungus Entomophthora muscae.</title>
        <authorList>
            <person name="Elya C."/>
            <person name="Lovett B.R."/>
            <person name="Lee E."/>
            <person name="Macias A.M."/>
            <person name="Hajek A.E."/>
            <person name="De Bivort B.L."/>
            <person name="Kasson M.T."/>
            <person name="De Fine Licht H.H."/>
            <person name="Stajich J.E."/>
        </authorList>
    </citation>
    <scope>NUCLEOTIDE SEQUENCE</scope>
    <source>
        <strain evidence="1">Berkeley</strain>
    </source>
</reference>
<evidence type="ECO:0000313" key="2">
    <source>
        <dbReference type="Proteomes" id="UP001165960"/>
    </source>
</evidence>
<gene>
    <name evidence="1" type="primary">POL1_5</name>
    <name evidence="1" type="ORF">DSO57_1026662</name>
</gene>
<keyword evidence="1" id="KW-0548">Nucleotidyltransferase</keyword>
<protein>
    <submittedName>
        <fullName evidence="1">DNA-directed DNA polymerase alpha catalytic subunit pol1</fullName>
        <ecNumber evidence="1">2.7.7.7</ecNumber>
    </submittedName>
</protein>
<comment type="caution">
    <text evidence="1">The sequence shown here is derived from an EMBL/GenBank/DDBJ whole genome shotgun (WGS) entry which is preliminary data.</text>
</comment>
<name>A0ACC2S455_9FUNG</name>
<keyword evidence="1" id="KW-0239">DNA-directed DNA polymerase</keyword>
<organism evidence="1 2">
    <name type="scientific">Entomophthora muscae</name>
    <dbReference type="NCBI Taxonomy" id="34485"/>
    <lineage>
        <taxon>Eukaryota</taxon>
        <taxon>Fungi</taxon>
        <taxon>Fungi incertae sedis</taxon>
        <taxon>Zoopagomycota</taxon>
        <taxon>Entomophthoromycotina</taxon>
        <taxon>Entomophthoromycetes</taxon>
        <taxon>Entomophthorales</taxon>
        <taxon>Entomophthoraceae</taxon>
        <taxon>Entomophthora</taxon>
    </lineage>
</organism>
<keyword evidence="2" id="KW-1185">Reference proteome</keyword>
<sequence length="635" mass="70252">MTISLVSVNRFAVVPSPPERFIIYKSISKDLVKYADAASQPHVQVALRLQKQQGFVVGKGSTIDYIICLTDDPSKPYAQRAFSADEVSKDSSLQVDYDWYISRQLLPPITRLCEPIDGITMSQLAESLGLDGSKFTAYQNSAHSETIFDNLVSQEQRFRDIAKLPITCVRCPGTVVIEHFAAVVDDKPQLALVCPDCQTPLTPQYLLNKIQLDIRAHIHHFNMNWTECNEPICRRRTRSIASNSTTRACLRPGCEGTMQLTFSPRQLYDHIAFYMHLFDERAILTSLTKKGISPATAQTFMNSHQSVRKPIASMIESHLKLNARRFVNLGRLFKANRKSFHSTFNPAGVKENLNKHLISESRALYVSSAAGSNLARNTRTLPVCHECHFTSDNKQKLETGVEPWSPGNVAHQPTFFGLKSVGCSISSPQSLKDFPRLNGNPTGDAPLRAQVYAEAVAFPKGISANPKITPPNECQPVPACSIQASLYLAGLPGFRNTVGKQKVSCTCSPTSTNQEPAKPANQLMSQIPNDKTPVGLKPTIPGEIKHVFYHLQSIPVGLQGSDSPSAIPAAPQPVLFRPAEAPFGPVHFTKHPLNPAYLEFNLENILIANPLTRTRKPETFNQEGCWYTVPQTVLQ</sequence>